<sequence>MADNAVTVRQTAEGARSLVDHHVFFAREQANSWKSLPELPTAAEILMTQKESEGLPSNPVNKPWSSKEAYLAAQYQILRREGVEGLRFSVRSFIDACSKKQEMMDDQYTCVYPEVRVRSYLLSRLGPIVRVEFSTARSIYQINWRQSTRLTPGTIVALSTREDKFKKICKVATVAQRPYIDGLDQGPPLVDLMWADPSDAVFDPNLELIMIESRNGYFEATRHVLVGLQHALQTDTPLDKYLTGTHTTDRAPEFVRENPVMDLSSVAHKSSDVDPARIEALKDYDVLDGPPDVMNITTLDNSQLAALHRMVSTELAIVQGPPGTGKTFTSVEAIKVMIATRRSCSGPPIIVAAQTNHALDQLLTHCLDSGAKIARVGGRTESERIQEHTVFQIRQSYPPRPDRNVESSRRATSDAIGTLVDDIFGDNLLNPEALLKAGIITQAQYDSLHDETMESDALATRLGPFSLWLGDDLIPAEILRHKHHSQSQLDEAAAKLIAEWEFDGDLENIADDEDDLDRIRGTLVELAHVWTGKEPGHLKSWDRLVKRRLAEADDLFTIEPELRGAVYQHLQAKLLESLTPVFTALLARYSDICKRGKASKWCKDIELINNQSIDIVGCTTTGLTKYRGFLAGLHPRSLLIEEAAESREANITSAIYPSIQQLILVGDHQQLAPHCDIRWLGEEPFNLNVSLFQRMVNLNMEFVMLNQQRRMKPELRKILSPFYPDLVDHPVVKSMENRPDVPGMGGRNCWYFDHSWPEDVNAEQSKFNEQEGQMLVNFFAYLVANGVPANQITILTFYNGQRKYLVSRLKRHGSLMGLTFNVCTVDSYQGEENDVILLSLVRSPITGYAVGFLEDQRRAVIAISRARRGFYIFGNLENLLRAHHESLVLWGKIWNGFAEQSCVRRKKGIPLTCKKHGNEIWIRQVDDWGDNAGGCNRPCGEIRPCGHNCTLKCHFTPHERLSCGQPCPKMLDCGHGCEKFCSQPCSCSCEGFRDIKIREEVEAKQLDKIEAEGDMALEEMLLRHMVKPSDLVKAAAGRVKLSLVPDGRHSHILKLGKRPGKKSLPAVRPKPQISQPPDRTDQDSPVHEIASDQMGASDPCTDKLSGQNPCSDDTGFATSTTDTFDGRFDFAVGAHLPDKWSSYTDNVKFHDTKLRGMDRRATATMARKNPRGLVIDDTYKPTNVVQGRRTVGIKSTRQVELVVGAASQMPPDDASRVAVTQSSILPQTESSLVEKTGYQPAQPKVHQDYHEDDLIDLLTGEPTSLEIQETTVIPSPIAMNQTQVTAVETNDPSSKPKTDKEVCEDILITL</sequence>
<dbReference type="GO" id="GO:0004386">
    <property type="term" value="F:helicase activity"/>
    <property type="evidence" value="ECO:0007669"/>
    <property type="project" value="InterPro"/>
</dbReference>
<dbReference type="CDD" id="cd06008">
    <property type="entry name" value="NF-X1-zinc-finger"/>
    <property type="match status" value="1"/>
</dbReference>
<proteinExistence type="predicted"/>
<feature type="domain" description="ZNFX1" evidence="5">
    <location>
        <begin position="105"/>
        <end position="214"/>
    </location>
</feature>
<gene>
    <name evidence="6" type="ORF">B0H66DRAFT_598241</name>
</gene>
<dbReference type="GO" id="GO:0016787">
    <property type="term" value="F:hydrolase activity"/>
    <property type="evidence" value="ECO:0007669"/>
    <property type="project" value="UniProtKB-KW"/>
</dbReference>
<evidence type="ECO:0000259" key="5">
    <source>
        <dbReference type="Pfam" id="PF25396"/>
    </source>
</evidence>
<evidence type="ECO:0000259" key="4">
    <source>
        <dbReference type="Pfam" id="PF13087"/>
    </source>
</evidence>
<dbReference type="InterPro" id="IPR057373">
    <property type="entry name" value="ZNFX1"/>
</dbReference>
<keyword evidence="7" id="KW-1185">Reference proteome</keyword>
<feature type="domain" description="DNA2/NAM7 helicase-like C-terminal" evidence="4">
    <location>
        <begin position="687"/>
        <end position="876"/>
    </location>
</feature>
<accession>A0AAE0ISZ2</accession>
<dbReference type="Pfam" id="PF25396">
    <property type="entry name" value="ZNFX1"/>
    <property type="match status" value="1"/>
</dbReference>
<dbReference type="Pfam" id="PF13086">
    <property type="entry name" value="AAA_11"/>
    <property type="match status" value="2"/>
</dbReference>
<evidence type="ECO:0000259" key="3">
    <source>
        <dbReference type="Pfam" id="PF13086"/>
    </source>
</evidence>
<keyword evidence="1" id="KW-0547">Nucleotide-binding</keyword>
<feature type="region of interest" description="Disordered" evidence="2">
    <location>
        <begin position="1052"/>
        <end position="1086"/>
    </location>
</feature>
<comment type="caution">
    <text evidence="6">The sequence shown here is derived from an EMBL/GenBank/DDBJ whole genome shotgun (WGS) entry which is preliminary data.</text>
</comment>
<name>A0AAE0ISZ2_9PEZI</name>
<reference evidence="6" key="2">
    <citation type="submission" date="2023-06" db="EMBL/GenBank/DDBJ databases">
        <authorList>
            <consortium name="Lawrence Berkeley National Laboratory"/>
            <person name="Haridas S."/>
            <person name="Hensen N."/>
            <person name="Bonometti L."/>
            <person name="Westerberg I."/>
            <person name="Brannstrom I.O."/>
            <person name="Guillou S."/>
            <person name="Cros-Aarteil S."/>
            <person name="Calhoun S."/>
            <person name="Kuo A."/>
            <person name="Mondo S."/>
            <person name="Pangilinan J."/>
            <person name="Riley R."/>
            <person name="Labutti K."/>
            <person name="Andreopoulos B."/>
            <person name="Lipzen A."/>
            <person name="Chen C."/>
            <person name="Yanf M."/>
            <person name="Daum C."/>
            <person name="Ng V."/>
            <person name="Clum A."/>
            <person name="Steindorff A."/>
            <person name="Ohm R."/>
            <person name="Martin F."/>
            <person name="Silar P."/>
            <person name="Natvig D."/>
            <person name="Lalanne C."/>
            <person name="Gautier V."/>
            <person name="Ament-Velasquez S.L."/>
            <person name="Kruys A."/>
            <person name="Hutchinson M.I."/>
            <person name="Powell A.J."/>
            <person name="Barry K."/>
            <person name="Miller A.N."/>
            <person name="Grigoriev I.V."/>
            <person name="Debuchy R."/>
            <person name="Gladieux P."/>
            <person name="Thoren M.H."/>
            <person name="Johannesson H."/>
        </authorList>
    </citation>
    <scope>NUCLEOTIDE SEQUENCE</scope>
    <source>
        <strain evidence="6">CBS 118394</strain>
    </source>
</reference>
<dbReference type="PANTHER" id="PTHR10887:SF341">
    <property type="entry name" value="NFX1-TYPE ZINC FINGER-CONTAINING PROTEIN 1"/>
    <property type="match status" value="1"/>
</dbReference>
<keyword evidence="1" id="KW-0347">Helicase</keyword>
<dbReference type="Proteomes" id="UP001283341">
    <property type="component" value="Unassembled WGS sequence"/>
</dbReference>
<dbReference type="SUPFAM" id="SSF52540">
    <property type="entry name" value="P-loop containing nucleoside triphosphate hydrolases"/>
    <property type="match status" value="1"/>
</dbReference>
<feature type="domain" description="DNA2/NAM7 helicase helicase" evidence="3">
    <location>
        <begin position="612"/>
        <end position="673"/>
    </location>
</feature>
<dbReference type="EMBL" id="JAUEDM010000001">
    <property type="protein sequence ID" value="KAK3330716.1"/>
    <property type="molecule type" value="Genomic_DNA"/>
</dbReference>
<protein>
    <submittedName>
        <fullName evidence="6">P-loop containing nucleoside triphosphate hydrolase protein</fullName>
    </submittedName>
</protein>
<dbReference type="InterPro" id="IPR041677">
    <property type="entry name" value="DNA2/NAM7_AAA_11"/>
</dbReference>
<feature type="compositionally biased region" description="Basic residues" evidence="2">
    <location>
        <begin position="1052"/>
        <end position="1061"/>
    </location>
</feature>
<feature type="domain" description="DNA2/NAM7 helicase helicase" evidence="3">
    <location>
        <begin position="299"/>
        <end position="390"/>
    </location>
</feature>
<keyword evidence="1" id="KW-0067">ATP-binding</keyword>
<dbReference type="InterPro" id="IPR041679">
    <property type="entry name" value="DNA2/NAM7-like_C"/>
</dbReference>
<dbReference type="GO" id="GO:0031048">
    <property type="term" value="P:regulatory ncRNA-mediated heterochromatin formation"/>
    <property type="evidence" value="ECO:0007669"/>
    <property type="project" value="TreeGrafter"/>
</dbReference>
<reference evidence="6" key="1">
    <citation type="journal article" date="2023" name="Mol. Phylogenet. Evol.">
        <title>Genome-scale phylogeny and comparative genomics of the fungal order Sordariales.</title>
        <authorList>
            <person name="Hensen N."/>
            <person name="Bonometti L."/>
            <person name="Westerberg I."/>
            <person name="Brannstrom I.O."/>
            <person name="Guillou S."/>
            <person name="Cros-Aarteil S."/>
            <person name="Calhoun S."/>
            <person name="Haridas S."/>
            <person name="Kuo A."/>
            <person name="Mondo S."/>
            <person name="Pangilinan J."/>
            <person name="Riley R."/>
            <person name="LaButti K."/>
            <person name="Andreopoulos B."/>
            <person name="Lipzen A."/>
            <person name="Chen C."/>
            <person name="Yan M."/>
            <person name="Daum C."/>
            <person name="Ng V."/>
            <person name="Clum A."/>
            <person name="Steindorff A."/>
            <person name="Ohm R.A."/>
            <person name="Martin F."/>
            <person name="Silar P."/>
            <person name="Natvig D.O."/>
            <person name="Lalanne C."/>
            <person name="Gautier V."/>
            <person name="Ament-Velasquez S.L."/>
            <person name="Kruys A."/>
            <person name="Hutchinson M.I."/>
            <person name="Powell A.J."/>
            <person name="Barry K."/>
            <person name="Miller A.N."/>
            <person name="Grigoriev I.V."/>
            <person name="Debuchy R."/>
            <person name="Gladieux P."/>
            <person name="Hiltunen Thoren M."/>
            <person name="Johannesson H."/>
        </authorList>
    </citation>
    <scope>NUCLEOTIDE SEQUENCE</scope>
    <source>
        <strain evidence="6">CBS 118394</strain>
    </source>
</reference>
<dbReference type="InterPro" id="IPR047187">
    <property type="entry name" value="SF1_C_Upf1"/>
</dbReference>
<dbReference type="FunFam" id="3.40.50.300:FF:002468">
    <property type="entry name" value="Suppressor of ascus dominance 3"/>
    <property type="match status" value="1"/>
</dbReference>
<dbReference type="PANTHER" id="PTHR10887">
    <property type="entry name" value="DNA2/NAM7 HELICASE FAMILY"/>
    <property type="match status" value="1"/>
</dbReference>
<dbReference type="InterPro" id="IPR027417">
    <property type="entry name" value="P-loop_NTPase"/>
</dbReference>
<keyword evidence="6" id="KW-0378">Hydrolase</keyword>
<evidence type="ECO:0000256" key="1">
    <source>
        <dbReference type="ARBA" id="ARBA00022806"/>
    </source>
</evidence>
<dbReference type="GO" id="GO:0031380">
    <property type="term" value="C:nuclear RNA-directed RNA polymerase complex"/>
    <property type="evidence" value="ECO:0007669"/>
    <property type="project" value="TreeGrafter"/>
</dbReference>
<dbReference type="InterPro" id="IPR045055">
    <property type="entry name" value="DNA2/NAM7-like"/>
</dbReference>
<evidence type="ECO:0000313" key="7">
    <source>
        <dbReference type="Proteomes" id="UP001283341"/>
    </source>
</evidence>
<dbReference type="Gene3D" id="3.40.50.300">
    <property type="entry name" value="P-loop containing nucleotide triphosphate hydrolases"/>
    <property type="match status" value="3"/>
</dbReference>
<evidence type="ECO:0000313" key="6">
    <source>
        <dbReference type="EMBL" id="KAK3330716.1"/>
    </source>
</evidence>
<organism evidence="6 7">
    <name type="scientific">Apodospora peruviana</name>
    <dbReference type="NCBI Taxonomy" id="516989"/>
    <lineage>
        <taxon>Eukaryota</taxon>
        <taxon>Fungi</taxon>
        <taxon>Dikarya</taxon>
        <taxon>Ascomycota</taxon>
        <taxon>Pezizomycotina</taxon>
        <taxon>Sordariomycetes</taxon>
        <taxon>Sordariomycetidae</taxon>
        <taxon>Sordariales</taxon>
        <taxon>Lasiosphaeriaceae</taxon>
        <taxon>Apodospora</taxon>
    </lineage>
</organism>
<dbReference type="CDD" id="cd18808">
    <property type="entry name" value="SF1_C_Upf1"/>
    <property type="match status" value="1"/>
</dbReference>
<dbReference type="Pfam" id="PF13087">
    <property type="entry name" value="AAA_12"/>
    <property type="match status" value="1"/>
</dbReference>
<evidence type="ECO:0000256" key="2">
    <source>
        <dbReference type="SAM" id="MobiDB-lite"/>
    </source>
</evidence>